<dbReference type="Pfam" id="PF01504">
    <property type="entry name" value="PIP5K"/>
    <property type="match status" value="2"/>
</dbReference>
<dbReference type="AlphaFoldDB" id="A0A7S1TDU5"/>
<dbReference type="PANTHER" id="PTHR23086:SF8">
    <property type="entry name" value="PHOSPHATIDYLINOSITOL 5-PHOSPHATE 4-KINASE, ISOFORM A"/>
    <property type="match status" value="1"/>
</dbReference>
<keyword evidence="1" id="KW-0547">Nucleotide-binding</keyword>
<dbReference type="GO" id="GO:0046854">
    <property type="term" value="P:phosphatidylinositol phosphate biosynthetic process"/>
    <property type="evidence" value="ECO:0007669"/>
    <property type="project" value="TreeGrafter"/>
</dbReference>
<dbReference type="InterPro" id="IPR002498">
    <property type="entry name" value="PInositol-4-P-4/5-kinase_core"/>
</dbReference>
<dbReference type="SMART" id="SM00330">
    <property type="entry name" value="PIPKc"/>
    <property type="match status" value="1"/>
</dbReference>
<protein>
    <recommendedName>
        <fullName evidence="3">PIPK domain-containing protein</fullName>
    </recommendedName>
</protein>
<dbReference type="InterPro" id="IPR027484">
    <property type="entry name" value="PInositol-4-P-5-kinase_N"/>
</dbReference>
<evidence type="ECO:0000256" key="1">
    <source>
        <dbReference type="PROSITE-ProRule" id="PRU00781"/>
    </source>
</evidence>
<keyword evidence="1" id="KW-0067">ATP-binding</keyword>
<dbReference type="InterPro" id="IPR023610">
    <property type="entry name" value="PInositol-4/5-P-5/4-kinase"/>
</dbReference>
<keyword evidence="1" id="KW-0418">Kinase</keyword>
<keyword evidence="1" id="KW-0808">Transferase</keyword>
<dbReference type="GO" id="GO:0005524">
    <property type="term" value="F:ATP binding"/>
    <property type="evidence" value="ECO:0007669"/>
    <property type="project" value="UniProtKB-UniRule"/>
</dbReference>
<accession>A0A7S1TDU5</accession>
<dbReference type="InterPro" id="IPR027483">
    <property type="entry name" value="PInositol-4-P-4/5-kinase_C_sf"/>
</dbReference>
<dbReference type="EMBL" id="HBGH01010541">
    <property type="protein sequence ID" value="CAD9233741.1"/>
    <property type="molecule type" value="Transcribed_RNA"/>
</dbReference>
<dbReference type="GO" id="GO:0005886">
    <property type="term" value="C:plasma membrane"/>
    <property type="evidence" value="ECO:0007669"/>
    <property type="project" value="TreeGrafter"/>
</dbReference>
<evidence type="ECO:0000259" key="3">
    <source>
        <dbReference type="PROSITE" id="PS51455"/>
    </source>
</evidence>
<gene>
    <name evidence="4" type="ORF">CCAE0312_LOCUS5827</name>
</gene>
<evidence type="ECO:0000313" key="4">
    <source>
        <dbReference type="EMBL" id="CAD9233741.1"/>
    </source>
</evidence>
<dbReference type="PROSITE" id="PS51455">
    <property type="entry name" value="PIPK"/>
    <property type="match status" value="1"/>
</dbReference>
<evidence type="ECO:0000256" key="2">
    <source>
        <dbReference type="SAM" id="MobiDB-lite"/>
    </source>
</evidence>
<dbReference type="Gene3D" id="3.30.800.10">
    <property type="entry name" value="Phosphatidylinositol Phosphate Kinase II Beta"/>
    <property type="match status" value="1"/>
</dbReference>
<name>A0A7S1TDU5_9RHOD</name>
<proteinExistence type="predicted"/>
<organism evidence="4">
    <name type="scientific">Compsopogon caeruleus</name>
    <dbReference type="NCBI Taxonomy" id="31354"/>
    <lineage>
        <taxon>Eukaryota</taxon>
        <taxon>Rhodophyta</taxon>
        <taxon>Compsopogonophyceae</taxon>
        <taxon>Compsopogonales</taxon>
        <taxon>Compsopogonaceae</taxon>
        <taxon>Compsopogon</taxon>
    </lineage>
</organism>
<dbReference type="GO" id="GO:0016308">
    <property type="term" value="F:1-phosphatidylinositol-4-phosphate 5-kinase activity"/>
    <property type="evidence" value="ECO:0007669"/>
    <property type="project" value="TreeGrafter"/>
</dbReference>
<sequence>MDENENLEECIFLSAIDDARHYLYAEDDEEFAERKETDGQLENGTFQSAKGMSIDRLLSHRVEWIHELNSTPELEDENSTLGTMETPTTITNAQSVIANAKPIDAEGRQAEIGPIVVETHEAGEAVTVEASDAIAQVGPTMATVTQSHVGSASRSQAAKAELLRRRGSLTHFSKPIFVPDESKGIKVQVSEDQDPEVNPSGSGGFGGSSSAAGLAASQSNKTFGMKMASVVSKVKIRERKKKVKDGVVVFKGHPSWSIVLAIQFGLKHTSELLEVHPPKELTPADFEDELIFHFDAATDQRSVLDVNDHTKWDHHSPFVYRRIRELFGITDQAFLGSIVAESKVRELPTPGRSGALFYITEDEQYFIKTITGHEEDRLRSFLPEYYEHVVKNPETLLTRFVASFSMKTRRGRYIRMVAMSSIFRDGLYIDEKYDLKGSTKNRKATQAELEKENVTLKDLDFDRPVYLSKSERTRLFHQIRTDTEFLERQSIMDYSLLVGFSEVLPADEGVFEQRFACRGDPVPWWVGHQRDADDEAQDRKYRLSMGIIDILQTFTVKKRAEYCFRVTQQCGSGAVSVNPPARYRRRFIEFLEHKFLSIEDPSSRLSYKLEK</sequence>
<dbReference type="Gene3D" id="3.30.810.10">
    <property type="entry name" value="2-Layer Sandwich"/>
    <property type="match status" value="1"/>
</dbReference>
<feature type="region of interest" description="Disordered" evidence="2">
    <location>
        <begin position="188"/>
        <end position="213"/>
    </location>
</feature>
<dbReference type="CDD" id="cd00139">
    <property type="entry name" value="PIPKc"/>
    <property type="match status" value="1"/>
</dbReference>
<dbReference type="SUPFAM" id="SSF56104">
    <property type="entry name" value="SAICAR synthase-like"/>
    <property type="match status" value="1"/>
</dbReference>
<dbReference type="PANTHER" id="PTHR23086">
    <property type="entry name" value="PHOSPHATIDYLINOSITOL-4-PHOSPHATE 5-KINASE"/>
    <property type="match status" value="1"/>
</dbReference>
<feature type="domain" description="PIPK" evidence="3">
    <location>
        <begin position="252"/>
        <end position="595"/>
    </location>
</feature>
<reference evidence="4" key="1">
    <citation type="submission" date="2021-01" db="EMBL/GenBank/DDBJ databases">
        <authorList>
            <person name="Corre E."/>
            <person name="Pelletier E."/>
            <person name="Niang G."/>
            <person name="Scheremetjew M."/>
            <person name="Finn R."/>
            <person name="Kale V."/>
            <person name="Holt S."/>
            <person name="Cochrane G."/>
            <person name="Meng A."/>
            <person name="Brown T."/>
            <person name="Cohen L."/>
        </authorList>
    </citation>
    <scope>NUCLEOTIDE SEQUENCE</scope>
    <source>
        <strain evidence="4">SAG 36.94</strain>
    </source>
</reference>